<sequence length="135" mass="15300">MANSVIHRHAVISRISDAKIVAEMDIDCRVVKGVGGDYVFVDVEVDHKKIHMNGETHHKQFSMRKDVYYNLPKHIHTILKEEDLDDPQYSSPIESGGHACPMVFDMLTAIRDALGDSSTRVDLDRYLSDSQFVTK</sequence>
<reference evidence="2" key="1">
    <citation type="journal article" date="2019" name="Int. J. Syst. Evol. Microbiol.">
        <title>The Global Catalogue of Microorganisms (GCM) 10K type strain sequencing project: providing services to taxonomists for standard genome sequencing and annotation.</title>
        <authorList>
            <consortium name="The Broad Institute Genomics Platform"/>
            <consortium name="The Broad Institute Genome Sequencing Center for Infectious Disease"/>
            <person name="Wu L."/>
            <person name="Ma J."/>
        </authorList>
    </citation>
    <scope>NUCLEOTIDE SEQUENCE [LARGE SCALE GENOMIC DNA]</scope>
    <source>
        <strain evidence="2">JCM 17805</strain>
    </source>
</reference>
<protein>
    <submittedName>
        <fullName evidence="1">Uncharacterized protein</fullName>
    </submittedName>
</protein>
<evidence type="ECO:0000313" key="2">
    <source>
        <dbReference type="Proteomes" id="UP001500604"/>
    </source>
</evidence>
<dbReference type="RefSeq" id="WP_345196572.1">
    <property type="nucleotide sequence ID" value="NZ_BAABFL010000393.1"/>
</dbReference>
<evidence type="ECO:0000313" key="1">
    <source>
        <dbReference type="EMBL" id="GAA4650405.1"/>
    </source>
</evidence>
<comment type="caution">
    <text evidence="1">The sequence shown here is derived from an EMBL/GenBank/DDBJ whole genome shotgun (WGS) entry which is preliminary data.</text>
</comment>
<name>A0ABP8V5P9_9GAMM</name>
<keyword evidence="2" id="KW-1185">Reference proteome</keyword>
<dbReference type="EMBL" id="BAABFL010000393">
    <property type="protein sequence ID" value="GAA4650405.1"/>
    <property type="molecule type" value="Genomic_DNA"/>
</dbReference>
<proteinExistence type="predicted"/>
<accession>A0ABP8V5P9</accession>
<organism evidence="1 2">
    <name type="scientific">Kistimonas scapharcae</name>
    <dbReference type="NCBI Taxonomy" id="1036133"/>
    <lineage>
        <taxon>Bacteria</taxon>
        <taxon>Pseudomonadati</taxon>
        <taxon>Pseudomonadota</taxon>
        <taxon>Gammaproteobacteria</taxon>
        <taxon>Oceanospirillales</taxon>
        <taxon>Endozoicomonadaceae</taxon>
        <taxon>Kistimonas</taxon>
    </lineage>
</organism>
<gene>
    <name evidence="1" type="ORF">GCM10023116_26880</name>
</gene>
<dbReference type="Proteomes" id="UP001500604">
    <property type="component" value="Unassembled WGS sequence"/>
</dbReference>